<sequence>MWFPFKKANAYTPQTQQQSAYIGLKARLSRVWAHLFVILIVIKIIWLFETANTIRSASKAADEHIVAPMCQTISDTVTVALNAPINFANSQILQKEAEIKQSIDTLAADIDVLADTLAILFKMVVGYYYGTYICLVRVLVDSSLGALSSGIAEAEDQANVVVNSLISKVKSSAGALSSGLEATTSSLAGLINTFNTSPSAPQKQNLLGSGPIGSLISDLNQFSDSNFNITLSTNISTKISALQSNLPSVDDLWAKLLNRSVTPIKAIAPQLMQIKSKIDLSGLQLNAFDTPQICYSSENSALSTTPANQTWIAPIGSSIASVFTSFAIALIILLLFLILLLIALEFVNYRSQYRAIKSFKAQVYHYVDTRNPLPYYNHNNSPNPLPTNYHNNSPNSKLLSNSAQIQKKSSRITSVLSSQHSNNPQSPQNQHSRSAQYTRRSQTTKPIPKLILLPKNFDLTESIIKTPDYRYSYASGSDDYYTSDDCLRPFPNKNTTELSTKPRDARHTKSFDKPSNFSPECFDQELLDLYYLPSNSVLKYAKRTTKALVDLAVSNNNQPQKYPQPDYQFNPQPPNTAQIILQNNTSNSNNTTSLKYRYPANHNKISILLRWFVHYVYSPPLITLFLSGICVLIYLPIQISLINKATSHYTPLLAQKFSPAQQSNNTTLLQSLPNSTIPYLQSNYSDFANRQITLLENQINQSILSLSLIKTTNSSSNVLTSINSLNNTLSDIVDTYTTTLTRSLNNTIFLTPVLGYLNCTIGKQIANTQLLISLIISKSNLLVLSTPSFKIKRFSPTAFSLPNIQLANINPTNYTISASKSKLGTLLTGQFLPPASLHSNQDSSRFGGYSGGLVKNLANLALSHLRSEKNAAFALILPWIVLLTFGTIRILFCFFNHAS</sequence>
<comment type="similarity">
    <text evidence="4 10">Belongs to the PRM1 family.</text>
</comment>
<feature type="region of interest" description="Disordered" evidence="11">
    <location>
        <begin position="492"/>
        <end position="514"/>
    </location>
</feature>
<dbReference type="OrthoDB" id="10248838at2759"/>
<accession>A0A2T9Y9T4</accession>
<name>A0A2T9Y9T4_9FUNG</name>
<comment type="caution">
    <text evidence="10">Lacks conserved residue(s) required for the propagation of feature annotation.</text>
</comment>
<feature type="region of interest" description="Disordered" evidence="11">
    <location>
        <begin position="375"/>
        <end position="445"/>
    </location>
</feature>
<protein>
    <recommendedName>
        <fullName evidence="10">Plasma membrane fusion protein PRM1</fullName>
    </recommendedName>
</protein>
<keyword evidence="5 10" id="KW-0812">Transmembrane</keyword>
<feature type="transmembrane region" description="Helical" evidence="10">
    <location>
        <begin position="871"/>
        <end position="895"/>
    </location>
</feature>
<evidence type="ECO:0000256" key="1">
    <source>
        <dbReference type="ARBA" id="ARBA00002512"/>
    </source>
</evidence>
<feature type="transmembrane region" description="Helical" evidence="10">
    <location>
        <begin position="322"/>
        <end position="347"/>
    </location>
</feature>
<comment type="subcellular location">
    <subcellularLocation>
        <location evidence="3">Cell envelope</location>
    </subcellularLocation>
    <subcellularLocation>
        <location evidence="10">Cell membrane</location>
        <topology evidence="10">Multi-pass membrane protein</topology>
    </subcellularLocation>
    <subcellularLocation>
        <location evidence="2">Endomembrane system</location>
        <topology evidence="2">Multi-pass membrane protein</topology>
    </subcellularLocation>
</comment>
<keyword evidence="8 10" id="KW-0472">Membrane</keyword>
<dbReference type="STRING" id="133385.A0A2T9Y9T4"/>
<feature type="compositionally biased region" description="Polar residues" evidence="11">
    <location>
        <begin position="433"/>
        <end position="445"/>
    </location>
</feature>
<feature type="compositionally biased region" description="Polar residues" evidence="11">
    <location>
        <begin position="377"/>
        <end position="390"/>
    </location>
</feature>
<comment type="caution">
    <text evidence="12">The sequence shown here is derived from an EMBL/GenBank/DDBJ whole genome shotgun (WGS) entry which is preliminary data.</text>
</comment>
<evidence type="ECO:0000256" key="3">
    <source>
        <dbReference type="ARBA" id="ARBA00004196"/>
    </source>
</evidence>
<feature type="transmembrane region" description="Helical" evidence="10">
    <location>
        <begin position="612"/>
        <end position="637"/>
    </location>
</feature>
<feature type="compositionally biased region" description="Basic and acidic residues" evidence="11">
    <location>
        <begin position="500"/>
        <end position="512"/>
    </location>
</feature>
<evidence type="ECO:0000256" key="7">
    <source>
        <dbReference type="ARBA" id="ARBA00022989"/>
    </source>
</evidence>
<organism evidence="12 13">
    <name type="scientific">Smittium simulii</name>
    <dbReference type="NCBI Taxonomy" id="133385"/>
    <lineage>
        <taxon>Eukaryota</taxon>
        <taxon>Fungi</taxon>
        <taxon>Fungi incertae sedis</taxon>
        <taxon>Zoopagomycota</taxon>
        <taxon>Kickxellomycotina</taxon>
        <taxon>Harpellomycetes</taxon>
        <taxon>Harpellales</taxon>
        <taxon>Legeriomycetaceae</taxon>
        <taxon>Smittium</taxon>
    </lineage>
</organism>
<keyword evidence="13" id="KW-1185">Reference proteome</keyword>
<gene>
    <name evidence="12" type="ORF">BB561_005568</name>
</gene>
<reference evidence="12 13" key="1">
    <citation type="journal article" date="2018" name="MBio">
        <title>Comparative Genomics Reveals the Core Gene Toolbox for the Fungus-Insect Symbiosis.</title>
        <authorList>
            <person name="Wang Y."/>
            <person name="Stata M."/>
            <person name="Wang W."/>
            <person name="Stajich J.E."/>
            <person name="White M.M."/>
            <person name="Moncalvo J.M."/>
        </authorList>
    </citation>
    <scope>NUCLEOTIDE SEQUENCE [LARGE SCALE GENOMIC DNA]</scope>
    <source>
        <strain evidence="12 13">SWE-8-4</strain>
    </source>
</reference>
<dbReference type="PANTHER" id="PTHR31030">
    <property type="entry name" value="PLASMA MEMBRANE FUSION PROTEIN PRM1"/>
    <property type="match status" value="1"/>
</dbReference>
<dbReference type="GO" id="GO:0012505">
    <property type="term" value="C:endomembrane system"/>
    <property type="evidence" value="ECO:0007669"/>
    <property type="project" value="UniProtKB-SubCell"/>
</dbReference>
<keyword evidence="7 10" id="KW-1133">Transmembrane helix</keyword>
<evidence type="ECO:0000313" key="12">
    <source>
        <dbReference type="EMBL" id="PVU89067.1"/>
    </source>
</evidence>
<dbReference type="InterPro" id="IPR026777">
    <property type="entry name" value="PRM1"/>
</dbReference>
<comment type="function">
    <text evidence="1 10">Involved in cell fusion during mating by stabilizing the plasma membrane fusion event.</text>
</comment>
<evidence type="ECO:0000256" key="9">
    <source>
        <dbReference type="ARBA" id="ARBA00023180"/>
    </source>
</evidence>
<feature type="transmembrane region" description="Helical" evidence="10">
    <location>
        <begin position="31"/>
        <end position="48"/>
    </location>
</feature>
<evidence type="ECO:0000256" key="2">
    <source>
        <dbReference type="ARBA" id="ARBA00004127"/>
    </source>
</evidence>
<keyword evidence="6 10" id="KW-0184">Conjugation</keyword>
<keyword evidence="10" id="KW-1003">Cell membrane</keyword>
<evidence type="ECO:0000256" key="5">
    <source>
        <dbReference type="ARBA" id="ARBA00022692"/>
    </source>
</evidence>
<feature type="compositionally biased region" description="Polar residues" evidence="11">
    <location>
        <begin position="403"/>
        <end position="416"/>
    </location>
</feature>
<dbReference type="AlphaFoldDB" id="A0A2T9Y9T4"/>
<dbReference type="GO" id="GO:0043332">
    <property type="term" value="C:mating projection tip"/>
    <property type="evidence" value="ECO:0007669"/>
    <property type="project" value="UniProtKB-UniRule"/>
</dbReference>
<dbReference type="GO" id="GO:0005886">
    <property type="term" value="C:plasma membrane"/>
    <property type="evidence" value="ECO:0007669"/>
    <property type="project" value="UniProtKB-SubCell"/>
</dbReference>
<evidence type="ECO:0000256" key="4">
    <source>
        <dbReference type="ARBA" id="ARBA00010780"/>
    </source>
</evidence>
<dbReference type="Proteomes" id="UP000245383">
    <property type="component" value="Unassembled WGS sequence"/>
</dbReference>
<proteinExistence type="inferred from homology"/>
<feature type="compositionally biased region" description="Low complexity" evidence="11">
    <location>
        <begin position="391"/>
        <end position="402"/>
    </location>
</feature>
<evidence type="ECO:0000256" key="8">
    <source>
        <dbReference type="ARBA" id="ARBA00023136"/>
    </source>
</evidence>
<evidence type="ECO:0000256" key="6">
    <source>
        <dbReference type="ARBA" id="ARBA00022971"/>
    </source>
</evidence>
<keyword evidence="9" id="KW-0325">Glycoprotein</keyword>
<evidence type="ECO:0000313" key="13">
    <source>
        <dbReference type="Proteomes" id="UP000245383"/>
    </source>
</evidence>
<evidence type="ECO:0000256" key="10">
    <source>
        <dbReference type="RuleBase" id="RU366035"/>
    </source>
</evidence>
<feature type="compositionally biased region" description="Low complexity" evidence="11">
    <location>
        <begin position="417"/>
        <end position="432"/>
    </location>
</feature>
<dbReference type="EMBL" id="MBFR01000342">
    <property type="protein sequence ID" value="PVU89067.1"/>
    <property type="molecule type" value="Genomic_DNA"/>
</dbReference>
<evidence type="ECO:0000256" key="11">
    <source>
        <dbReference type="SAM" id="MobiDB-lite"/>
    </source>
</evidence>
<dbReference type="PANTHER" id="PTHR31030:SF1">
    <property type="entry name" value="PLASMA MEMBRANE FUSION PROTEIN PRM1"/>
    <property type="match status" value="1"/>
</dbReference>
<dbReference type="GO" id="GO:0032220">
    <property type="term" value="P:plasma membrane fusion involved in cytogamy"/>
    <property type="evidence" value="ECO:0007669"/>
    <property type="project" value="TreeGrafter"/>
</dbReference>